<dbReference type="Proteomes" id="UP000279271">
    <property type="component" value="Unassembled WGS sequence"/>
</dbReference>
<feature type="compositionally biased region" description="Pro residues" evidence="1">
    <location>
        <begin position="33"/>
        <end position="43"/>
    </location>
</feature>
<feature type="compositionally biased region" description="Acidic residues" evidence="1">
    <location>
        <begin position="56"/>
        <end position="70"/>
    </location>
</feature>
<evidence type="ECO:0000313" key="3">
    <source>
        <dbReference type="EMBL" id="JAT73233.1"/>
    </source>
</evidence>
<gene>
    <name evidence="5" type="ORF">APUTEX25_002236</name>
    <name evidence="4" type="ORF">F751_4426</name>
    <name evidence="2" type="ORF">g.9753</name>
    <name evidence="3" type="ORF">g.9756</name>
</gene>
<name>A0A087SN52_AUXPR</name>
<reference evidence="7" key="3">
    <citation type="journal article" date="2018" name="Algal Res.">
        <title>Characterization of plant carbon substrate utilization by Auxenochlorella protothecoides.</title>
        <authorList>
            <person name="Vogler B.W."/>
            <person name="Starkenburg S.R."/>
            <person name="Sudasinghe N."/>
            <person name="Schambach J.Y."/>
            <person name="Rollin J.A."/>
            <person name="Pattathil S."/>
            <person name="Barry A.N."/>
        </authorList>
    </citation>
    <scope>NUCLEOTIDE SEQUENCE [LARGE SCALE GENOMIC DNA]</scope>
    <source>
        <strain evidence="7">UTEX 25</strain>
    </source>
</reference>
<dbReference type="EMBL" id="KL662144">
    <property type="protein sequence ID" value="KFM27156.1"/>
    <property type="molecule type" value="Genomic_DNA"/>
</dbReference>
<accession>A0A087SN52</accession>
<evidence type="ECO:0000313" key="6">
    <source>
        <dbReference type="Proteomes" id="UP000028924"/>
    </source>
</evidence>
<dbReference type="GeneID" id="23615817"/>
<dbReference type="AlphaFoldDB" id="A0A087SN52"/>
<dbReference type="EMBL" id="GDKF01007273">
    <property type="protein sequence ID" value="JAT71349.1"/>
    <property type="molecule type" value="Transcribed_RNA"/>
</dbReference>
<dbReference type="Proteomes" id="UP000028924">
    <property type="component" value="Unassembled WGS sequence"/>
</dbReference>
<proteinExistence type="predicted"/>
<evidence type="ECO:0000256" key="1">
    <source>
        <dbReference type="SAM" id="MobiDB-lite"/>
    </source>
</evidence>
<organism evidence="4 6">
    <name type="scientific">Auxenochlorella protothecoides</name>
    <name type="common">Green microalga</name>
    <name type="synonym">Chlorella protothecoides</name>
    <dbReference type="NCBI Taxonomy" id="3075"/>
    <lineage>
        <taxon>Eukaryota</taxon>
        <taxon>Viridiplantae</taxon>
        <taxon>Chlorophyta</taxon>
        <taxon>core chlorophytes</taxon>
        <taxon>Trebouxiophyceae</taxon>
        <taxon>Chlorellales</taxon>
        <taxon>Chlorellaceae</taxon>
        <taxon>Auxenochlorella</taxon>
    </lineage>
</organism>
<feature type="compositionally biased region" description="Low complexity" evidence="1">
    <location>
        <begin position="44"/>
        <end position="55"/>
    </location>
</feature>
<reference evidence="4 6" key="1">
    <citation type="journal article" date="2014" name="BMC Genomics">
        <title>Oil accumulation mechanisms of the oleaginous microalga Chlorella protothecoides revealed through its genome, transcriptomes, and proteomes.</title>
        <authorList>
            <person name="Gao C."/>
            <person name="Wang Y."/>
            <person name="Shen Y."/>
            <person name="Yan D."/>
            <person name="He X."/>
            <person name="Dai J."/>
            <person name="Wu Q."/>
        </authorList>
    </citation>
    <scope>NUCLEOTIDE SEQUENCE [LARGE SCALE GENOMIC DNA]</scope>
    <source>
        <strain evidence="4 6">0710</strain>
    </source>
</reference>
<dbReference type="EMBL" id="QOKY01000130">
    <property type="protein sequence ID" value="RMZ57004.1"/>
    <property type="molecule type" value="Genomic_DNA"/>
</dbReference>
<evidence type="ECO:0000313" key="7">
    <source>
        <dbReference type="Proteomes" id="UP000279271"/>
    </source>
</evidence>
<dbReference type="EMBL" id="GDKF01005389">
    <property type="protein sequence ID" value="JAT73233.1"/>
    <property type="molecule type" value="Transcribed_RNA"/>
</dbReference>
<feature type="region of interest" description="Disordered" evidence="1">
    <location>
        <begin position="19"/>
        <end position="107"/>
    </location>
</feature>
<feature type="region of interest" description="Disordered" evidence="1">
    <location>
        <begin position="273"/>
        <end position="294"/>
    </location>
</feature>
<dbReference type="OrthoDB" id="515449at2759"/>
<dbReference type="RefSeq" id="XP_011400123.1">
    <property type="nucleotide sequence ID" value="XM_011401821.1"/>
</dbReference>
<keyword evidence="6" id="KW-1185">Reference proteome</keyword>
<feature type="compositionally biased region" description="Polar residues" evidence="1">
    <location>
        <begin position="282"/>
        <end position="294"/>
    </location>
</feature>
<dbReference type="KEGG" id="apro:F751_4426"/>
<sequence length="294" mass="30839">MGSTPDDRLLELEESELFDDLEVSTNQPTPALAIPPRPSPPVRPRAALSDASGSSDSEDDGIVLDSDEELSERWTRDETYSLQSSAGQANMSPSIMSGETGAGRALQPQPVLMPSPFFVPGSLPSHAAGGPGARLARHMSNVEASLAGTDAASALTLGTSMPISIPMMPRPAKPAARGEGPRFVPPHLLADGEGLGPETDVAELLGSSRLSPTTSFRRDKLTTRNAIMRATGFLEVPGHDMPPPVLETVIETDFQTDFLTQSALVGSVPMRAMARPGPGHRPTSSLTAMLGTPS</sequence>
<evidence type="ECO:0000313" key="2">
    <source>
        <dbReference type="EMBL" id="JAT71349.1"/>
    </source>
</evidence>
<evidence type="ECO:0000313" key="5">
    <source>
        <dbReference type="EMBL" id="RMZ57004.1"/>
    </source>
</evidence>
<feature type="compositionally biased region" description="Polar residues" evidence="1">
    <location>
        <begin position="80"/>
        <end position="97"/>
    </location>
</feature>
<reference evidence="5" key="4">
    <citation type="submission" date="2018-10" db="EMBL/GenBank/DDBJ databases">
        <authorList>
            <person name="Hovde B."/>
            <person name="Zhang X."/>
        </authorList>
    </citation>
    <scope>NUCLEOTIDE SEQUENCE [LARGE SCALE GENOMIC DNA]</scope>
    <source>
        <strain evidence="5">UTEX 25</strain>
    </source>
</reference>
<evidence type="ECO:0000313" key="4">
    <source>
        <dbReference type="EMBL" id="KFM27156.1"/>
    </source>
</evidence>
<reference evidence="2" key="2">
    <citation type="submission" date="2015-08" db="EMBL/GenBank/DDBJ databases">
        <authorList>
            <person name="Babu N.S."/>
            <person name="Beckwith C.J."/>
            <person name="Beseler K.G."/>
            <person name="Brison A."/>
            <person name="Carone J.V."/>
            <person name="Caskin T.P."/>
            <person name="Diamond M."/>
            <person name="Durham M.E."/>
            <person name="Foxe J.M."/>
            <person name="Go M."/>
            <person name="Henderson B.A."/>
            <person name="Jones I.B."/>
            <person name="McGettigan J.A."/>
            <person name="Micheletti S.J."/>
            <person name="Nasrallah M.E."/>
            <person name="Ortiz D."/>
            <person name="Piller C.R."/>
            <person name="Privatt S.R."/>
            <person name="Schneider S.L."/>
            <person name="Sharp S."/>
            <person name="Smith T.C."/>
            <person name="Stanton J.D."/>
            <person name="Ullery H.E."/>
            <person name="Wilson R.J."/>
            <person name="Serrano M.G."/>
            <person name="Buck G."/>
            <person name="Lee V."/>
            <person name="Wang Y."/>
            <person name="Carvalho R."/>
            <person name="Voegtly L."/>
            <person name="Shi R."/>
            <person name="Duckworth R."/>
            <person name="Johnson A."/>
            <person name="Loviza R."/>
            <person name="Walstead R."/>
            <person name="Shah Z."/>
            <person name="Kiflezghi M."/>
            <person name="Wade K."/>
            <person name="Ball S.L."/>
            <person name="Bradley K.W."/>
            <person name="Asai D.J."/>
            <person name="Bowman C.A."/>
            <person name="Russell D.A."/>
            <person name="Pope W.H."/>
            <person name="Jacobs-Sera D."/>
            <person name="Hendrix R.W."/>
            <person name="Hatfull G.F."/>
        </authorList>
    </citation>
    <scope>NUCLEOTIDE SEQUENCE</scope>
</reference>
<reference evidence="5" key="5">
    <citation type="submission" date="2018-11" db="EMBL/GenBank/DDBJ databases">
        <title>Characterization of plant carbon substrate utilization by Auxenochlorella protothecoides.</title>
        <authorList>
            <person name="Vogler B.W."/>
            <person name="Starkenburg S.R."/>
            <person name="Sudasinghe N."/>
            <person name="Schambach J.Y."/>
            <person name="Rollin J.A."/>
            <person name="Pattathil S."/>
            <person name="Barry A.N."/>
        </authorList>
    </citation>
    <scope>NUCLEOTIDE SEQUENCE [LARGE SCALE GENOMIC DNA]</scope>
    <source>
        <strain evidence="5">UTEX 25</strain>
    </source>
</reference>
<protein>
    <submittedName>
        <fullName evidence="4">Uncharacterized protein</fullName>
    </submittedName>
</protein>